<comment type="caution">
    <text evidence="2">The sequence shown here is derived from an EMBL/GenBank/DDBJ whole genome shotgun (WGS) entry which is preliminary data.</text>
</comment>
<dbReference type="InterPro" id="IPR011676">
    <property type="entry name" value="DUF1618"/>
</dbReference>
<dbReference type="AlphaFoldDB" id="A0A921U9M7"/>
<dbReference type="EMBL" id="CM027686">
    <property type="protein sequence ID" value="KAG0522730.1"/>
    <property type="molecule type" value="Genomic_DNA"/>
</dbReference>
<dbReference type="Gramene" id="EES14635">
    <property type="protein sequence ID" value="EES14635"/>
    <property type="gene ID" value="SORBI_3007G060100"/>
</dbReference>
<reference evidence="2" key="1">
    <citation type="journal article" date="2019" name="BMC Genomics">
        <title>A new reference genome for Sorghum bicolor reveals high levels of sequence similarity between sweet and grain genotypes: implications for the genetics of sugar metabolism.</title>
        <authorList>
            <person name="Cooper E.A."/>
            <person name="Brenton Z.W."/>
            <person name="Flinn B.S."/>
            <person name="Jenkins J."/>
            <person name="Shu S."/>
            <person name="Flowers D."/>
            <person name="Luo F."/>
            <person name="Wang Y."/>
            <person name="Xia P."/>
            <person name="Barry K."/>
            <person name="Daum C."/>
            <person name="Lipzen A."/>
            <person name="Yoshinaga Y."/>
            <person name="Schmutz J."/>
            <person name="Saski C."/>
            <person name="Vermerris W."/>
            <person name="Kresovich S."/>
        </authorList>
    </citation>
    <scope>NUCLEOTIDE SEQUENCE</scope>
</reference>
<name>A0A921U9M7_SORBI</name>
<proteinExistence type="predicted"/>
<dbReference type="Proteomes" id="UP000807115">
    <property type="component" value="Chromosome 7"/>
</dbReference>
<feature type="domain" description="DUF1618" evidence="1">
    <location>
        <begin position="186"/>
        <end position="304"/>
    </location>
</feature>
<organism evidence="2 3">
    <name type="scientific">Sorghum bicolor</name>
    <name type="common">Sorghum</name>
    <name type="synonym">Sorghum vulgare</name>
    <dbReference type="NCBI Taxonomy" id="4558"/>
    <lineage>
        <taxon>Eukaryota</taxon>
        <taxon>Viridiplantae</taxon>
        <taxon>Streptophyta</taxon>
        <taxon>Embryophyta</taxon>
        <taxon>Tracheophyta</taxon>
        <taxon>Spermatophyta</taxon>
        <taxon>Magnoliopsida</taxon>
        <taxon>Liliopsida</taxon>
        <taxon>Poales</taxon>
        <taxon>Poaceae</taxon>
        <taxon>PACMAD clade</taxon>
        <taxon>Panicoideae</taxon>
        <taxon>Andropogonodae</taxon>
        <taxon>Andropogoneae</taxon>
        <taxon>Sorghinae</taxon>
        <taxon>Sorghum</taxon>
    </lineage>
</organism>
<dbReference type="Pfam" id="PF07762">
    <property type="entry name" value="DUF1618"/>
    <property type="match status" value="1"/>
</dbReference>
<dbReference type="PANTHER" id="PTHR33086:SF46">
    <property type="entry name" value="EXPRESSED PROTEIN"/>
    <property type="match status" value="1"/>
</dbReference>
<reference evidence="2" key="2">
    <citation type="submission" date="2020-10" db="EMBL/GenBank/DDBJ databases">
        <authorList>
            <person name="Cooper E.A."/>
            <person name="Brenton Z.W."/>
            <person name="Flinn B.S."/>
            <person name="Jenkins J."/>
            <person name="Shu S."/>
            <person name="Flowers D."/>
            <person name="Luo F."/>
            <person name="Wang Y."/>
            <person name="Xia P."/>
            <person name="Barry K."/>
            <person name="Daum C."/>
            <person name="Lipzen A."/>
            <person name="Yoshinaga Y."/>
            <person name="Schmutz J."/>
            <person name="Saski C."/>
            <person name="Vermerris W."/>
            <person name="Kresovich S."/>
        </authorList>
    </citation>
    <scope>NUCLEOTIDE SEQUENCE</scope>
</reference>
<protein>
    <recommendedName>
        <fullName evidence="1">DUF1618 domain-containing protein</fullName>
    </recommendedName>
</protein>
<evidence type="ECO:0000313" key="2">
    <source>
        <dbReference type="EMBL" id="KAG0522730.1"/>
    </source>
</evidence>
<dbReference type="OrthoDB" id="581861at2759"/>
<dbReference type="PANTHER" id="PTHR33086">
    <property type="entry name" value="OS05G0468200 PROTEIN-RELATED"/>
    <property type="match status" value="1"/>
</dbReference>
<accession>A0A921U9M7</accession>
<sequence>MAAATQERWTILAGIPKVVKDEEAKRIFPPGTSISVAYNELPSASVLTAPFRITSPPYPYGNYPYIAAADPSGLLLLSAKHPLAEFSAMITYHICDARTGEVISLCNHRGPMDLHADNVGLIMSGQRCLVAELLPKSDGTGRATLLCYTVGEYQWVEMELDYSPPLQQGRFWYGDGVISHAGLLWWVDLSYGLLACDPFADEPELIHTPFPRVLDELPVERMNRSAYCCVKVSGGRLRYVQIHGSPDAPVVSMWTLADPPASAGEWIPECSVCLADIWADESYLETMLPRSVPALALLHPADPCKVYFFLGSCIFAVDLRRRMIVEFSEFEMPNPPDQMMTSSLFVHAWQYDPSRSRPSDFVPTHLRKVKEIAAQRRLFAGMYNSYLRRRGTAAKLNGSRKSVSRRIQKVMRMITPDHVFKRRGISKVDLHRFASLTMDEMGS</sequence>
<evidence type="ECO:0000259" key="1">
    <source>
        <dbReference type="Pfam" id="PF07762"/>
    </source>
</evidence>
<evidence type="ECO:0000313" key="3">
    <source>
        <dbReference type="Proteomes" id="UP000807115"/>
    </source>
</evidence>
<gene>
    <name evidence="2" type="ORF">BDA96_07G062900</name>
</gene>